<evidence type="ECO:0000313" key="2">
    <source>
        <dbReference type="EMBL" id="KPC54185.1"/>
    </source>
</evidence>
<evidence type="ECO:0000313" key="3">
    <source>
        <dbReference type="Proteomes" id="UP000037939"/>
    </source>
</evidence>
<feature type="transmembrane region" description="Helical" evidence="1">
    <location>
        <begin position="12"/>
        <end position="38"/>
    </location>
</feature>
<keyword evidence="1" id="KW-0472">Membrane</keyword>
<sequence length="397" mass="44266">MSSHARRLRRWYVVHLWSSLICTLFLLLICITGLPLVYTEEIDHLLSNDPPYAALPANTPPASVDRIVAAGLQRYPGQVVTSLYIDDDAPQVYLFMAPSMQALREHPDSGHYLQFDSRTAQFVKESDPPGEHLPSFTSLMFSLHTDLFAGLPGELFMGAMGLLFVVATVSGVVLYAPFMKKLDFGTVRRKHGSRIRWLDLHNLLGIATLMWVLIVGLTGVLNELATPLFGVWQNTDINQALQAWKDKPPIRADQLSSPQAAIETARKALPEMTVTGINYPGSEIGSPHHYMIWTKGNEALTSKLYTPVLVDAITGQLSAVMPMPWYLKALELSRPLHFGDYAGNPLKILWLLFDIAAIVILGSGLYLWFARHKQRRARFRKLLQPARAATATARGIN</sequence>
<dbReference type="RefSeq" id="WP_053936879.1">
    <property type="nucleotide sequence ID" value="NZ_LAQT01000003.1"/>
</dbReference>
<reference evidence="2 3" key="1">
    <citation type="submission" date="2015-07" db="EMBL/GenBank/DDBJ databases">
        <title>Draft genome sequence of the Amantichitinum ursilacus IGB-41, a new chitin-degrading bacterium.</title>
        <authorList>
            <person name="Kirstahler P."/>
            <person name="Guenther M."/>
            <person name="Grumaz C."/>
            <person name="Rupp S."/>
            <person name="Zibek S."/>
            <person name="Sohn K."/>
        </authorList>
    </citation>
    <scope>NUCLEOTIDE SEQUENCE [LARGE SCALE GENOMIC DNA]</scope>
    <source>
        <strain evidence="2 3">IGB-41</strain>
    </source>
</reference>
<dbReference type="STRING" id="857265.WG78_06030"/>
<keyword evidence="1" id="KW-1133">Transmembrane helix</keyword>
<dbReference type="PANTHER" id="PTHR34219:SF3">
    <property type="entry name" value="BLL7967 PROTEIN"/>
    <property type="match status" value="1"/>
</dbReference>
<evidence type="ECO:0000256" key="1">
    <source>
        <dbReference type="SAM" id="Phobius"/>
    </source>
</evidence>
<feature type="transmembrane region" description="Helical" evidence="1">
    <location>
        <begin position="155"/>
        <end position="179"/>
    </location>
</feature>
<dbReference type="EMBL" id="LAQT01000003">
    <property type="protein sequence ID" value="KPC54185.1"/>
    <property type="molecule type" value="Genomic_DNA"/>
</dbReference>
<dbReference type="PANTHER" id="PTHR34219">
    <property type="entry name" value="IRON-REGULATED INNER MEMBRANE PROTEIN-RELATED"/>
    <property type="match status" value="1"/>
</dbReference>
<dbReference type="InterPro" id="IPR005625">
    <property type="entry name" value="PepSY-ass_TM"/>
</dbReference>
<feature type="transmembrane region" description="Helical" evidence="1">
    <location>
        <begin position="348"/>
        <end position="370"/>
    </location>
</feature>
<dbReference type="Pfam" id="PF03929">
    <property type="entry name" value="PepSY_TM"/>
    <property type="match status" value="1"/>
</dbReference>
<gene>
    <name evidence="2" type="ORF">WG78_06030</name>
</gene>
<dbReference type="Proteomes" id="UP000037939">
    <property type="component" value="Unassembled WGS sequence"/>
</dbReference>
<accession>A0A0N0GQ07</accession>
<dbReference type="PATRIC" id="fig|857265.3.peg.1234"/>
<keyword evidence="1" id="KW-0812">Transmembrane</keyword>
<organism evidence="2 3">
    <name type="scientific">Amantichitinum ursilacus</name>
    <dbReference type="NCBI Taxonomy" id="857265"/>
    <lineage>
        <taxon>Bacteria</taxon>
        <taxon>Pseudomonadati</taxon>
        <taxon>Pseudomonadota</taxon>
        <taxon>Betaproteobacteria</taxon>
        <taxon>Neisseriales</taxon>
        <taxon>Chitinibacteraceae</taxon>
        <taxon>Amantichitinum</taxon>
    </lineage>
</organism>
<comment type="caution">
    <text evidence="2">The sequence shown here is derived from an EMBL/GenBank/DDBJ whole genome shotgun (WGS) entry which is preliminary data.</text>
</comment>
<feature type="transmembrane region" description="Helical" evidence="1">
    <location>
        <begin position="200"/>
        <end position="221"/>
    </location>
</feature>
<dbReference type="AlphaFoldDB" id="A0A0N0GQ07"/>
<dbReference type="OrthoDB" id="9776609at2"/>
<proteinExistence type="predicted"/>
<keyword evidence="3" id="KW-1185">Reference proteome</keyword>
<name>A0A0N0GQ07_9NEIS</name>
<protein>
    <submittedName>
        <fullName evidence="2">PepSY-associated TM helix</fullName>
    </submittedName>
</protein>